<dbReference type="KEGG" id="asn:102374125"/>
<gene>
    <name evidence="23" type="primary">CPZ</name>
</gene>
<feature type="domain" description="FZ" evidence="20">
    <location>
        <begin position="35"/>
        <end position="157"/>
    </location>
</feature>
<evidence type="ECO:0000256" key="10">
    <source>
        <dbReference type="ARBA" id="ARBA00022729"/>
    </source>
</evidence>
<comment type="caution">
    <text evidence="17">Lacks conserved residue(s) required for the propagation of feature annotation.</text>
</comment>
<evidence type="ECO:0000256" key="14">
    <source>
        <dbReference type="ARBA" id="ARBA00023157"/>
    </source>
</evidence>
<keyword evidence="7" id="KW-0645">Protease</keyword>
<keyword evidence="15" id="KW-0325">Glycoprotein</keyword>
<dbReference type="GO" id="GO:0016055">
    <property type="term" value="P:Wnt signaling pathway"/>
    <property type="evidence" value="ECO:0007669"/>
    <property type="project" value="UniProtKB-KW"/>
</dbReference>
<evidence type="ECO:0000256" key="6">
    <source>
        <dbReference type="ARBA" id="ARBA00022645"/>
    </source>
</evidence>
<dbReference type="Gene3D" id="3.40.630.10">
    <property type="entry name" value="Zn peptidases"/>
    <property type="match status" value="1"/>
</dbReference>
<feature type="chain" id="PRO_5010561999" description="Carboxypeptidase Z" evidence="19">
    <location>
        <begin position="19"/>
        <end position="653"/>
    </location>
</feature>
<feature type="domain" description="Peptidase M14" evidence="21">
    <location>
        <begin position="184"/>
        <end position="500"/>
    </location>
</feature>
<keyword evidence="11" id="KW-0378">Hydrolase</keyword>
<dbReference type="STRING" id="38654.A0A1U7RFI9"/>
<dbReference type="InParanoid" id="A0A1U7RFI9"/>
<dbReference type="InterPro" id="IPR036790">
    <property type="entry name" value="Frizzled_dom_sf"/>
</dbReference>
<evidence type="ECO:0000256" key="19">
    <source>
        <dbReference type="SAM" id="SignalP"/>
    </source>
</evidence>
<proteinExistence type="inferred from homology"/>
<keyword evidence="22" id="KW-1185">Reference proteome</keyword>
<feature type="active site" description="Proton donor/acceptor" evidence="18">
    <location>
        <position position="470"/>
    </location>
</feature>
<dbReference type="InterPro" id="IPR057246">
    <property type="entry name" value="CARBOXYPEPT_ZN_1"/>
</dbReference>
<keyword evidence="13" id="KW-0482">Metalloprotease</keyword>
<evidence type="ECO:0000259" key="20">
    <source>
        <dbReference type="PROSITE" id="PS50038"/>
    </source>
</evidence>
<keyword evidence="12" id="KW-0862">Zinc</keyword>
<dbReference type="CDD" id="cd03867">
    <property type="entry name" value="M14_CPZ"/>
    <property type="match status" value="1"/>
</dbReference>
<feature type="signal peptide" evidence="19">
    <location>
        <begin position="1"/>
        <end position="18"/>
    </location>
</feature>
<dbReference type="PRINTS" id="PR00765">
    <property type="entry name" value="CRBOXYPTASEA"/>
</dbReference>
<dbReference type="SMART" id="SM00631">
    <property type="entry name" value="Zn_pept"/>
    <property type="match status" value="1"/>
</dbReference>
<dbReference type="GO" id="GO:0008270">
    <property type="term" value="F:zinc ion binding"/>
    <property type="evidence" value="ECO:0007669"/>
    <property type="project" value="InterPro"/>
</dbReference>
<keyword evidence="8" id="KW-0879">Wnt signaling pathway</keyword>
<keyword evidence="6 23" id="KW-0121">Carboxypeptidase</keyword>
<dbReference type="PROSITE" id="PS52035">
    <property type="entry name" value="PEPTIDASE_M14"/>
    <property type="match status" value="1"/>
</dbReference>
<evidence type="ECO:0000256" key="3">
    <source>
        <dbReference type="ARBA" id="ARBA00005988"/>
    </source>
</evidence>
<dbReference type="InterPro" id="IPR050753">
    <property type="entry name" value="Peptidase_M14_domain"/>
</dbReference>
<dbReference type="Pfam" id="PF00246">
    <property type="entry name" value="Peptidase_M14"/>
    <property type="match status" value="1"/>
</dbReference>
<dbReference type="Pfam" id="PF01392">
    <property type="entry name" value="Fz"/>
    <property type="match status" value="1"/>
</dbReference>
<evidence type="ECO:0000256" key="2">
    <source>
        <dbReference type="ARBA" id="ARBA00004498"/>
    </source>
</evidence>
<dbReference type="Gene3D" id="2.60.40.1120">
    <property type="entry name" value="Carboxypeptidase-like, regulatory domain"/>
    <property type="match status" value="1"/>
</dbReference>
<evidence type="ECO:0000256" key="16">
    <source>
        <dbReference type="ARBA" id="ARBA00071410"/>
    </source>
</evidence>
<evidence type="ECO:0000256" key="1">
    <source>
        <dbReference type="ARBA" id="ARBA00001947"/>
    </source>
</evidence>
<dbReference type="Gene3D" id="1.10.2000.10">
    <property type="entry name" value="Frizzled cysteine-rich domain"/>
    <property type="match status" value="1"/>
</dbReference>
<keyword evidence="10 19" id="KW-0732">Signal</keyword>
<protein>
    <recommendedName>
        <fullName evidence="16">Carboxypeptidase Z</fullName>
    </recommendedName>
</protein>
<dbReference type="PANTHER" id="PTHR11532">
    <property type="entry name" value="PROTEASE M14 CARBOXYPEPTIDASE"/>
    <property type="match status" value="1"/>
</dbReference>
<evidence type="ECO:0000256" key="11">
    <source>
        <dbReference type="ARBA" id="ARBA00022801"/>
    </source>
</evidence>
<comment type="subcellular location">
    <subcellularLocation>
        <location evidence="2">Secreted</location>
        <location evidence="2">Extracellular space</location>
        <location evidence="2">Extracellular matrix</location>
    </subcellularLocation>
</comment>
<dbReference type="FunFam" id="2.60.40.1120:FF:000010">
    <property type="entry name" value="Carboxypeptidase Z"/>
    <property type="match status" value="1"/>
</dbReference>
<dbReference type="SUPFAM" id="SSF63501">
    <property type="entry name" value="Frizzled cysteine-rich domain"/>
    <property type="match status" value="1"/>
</dbReference>
<evidence type="ECO:0000256" key="8">
    <source>
        <dbReference type="ARBA" id="ARBA00022687"/>
    </source>
</evidence>
<dbReference type="PROSITE" id="PS00132">
    <property type="entry name" value="CARBOXYPEPT_ZN_1"/>
    <property type="match status" value="1"/>
</dbReference>
<reference evidence="23" key="1">
    <citation type="submission" date="2025-08" db="UniProtKB">
        <authorList>
            <consortium name="RefSeq"/>
        </authorList>
    </citation>
    <scope>IDENTIFICATION</scope>
</reference>
<evidence type="ECO:0000259" key="21">
    <source>
        <dbReference type="PROSITE" id="PS52035"/>
    </source>
</evidence>
<dbReference type="OrthoDB" id="10249045at2759"/>
<dbReference type="CDD" id="cd11308">
    <property type="entry name" value="Peptidase_M14NE-CP-C_like"/>
    <property type="match status" value="1"/>
</dbReference>
<feature type="disulfide bond" evidence="17">
    <location>
        <begin position="119"/>
        <end position="143"/>
    </location>
</feature>
<evidence type="ECO:0000256" key="4">
    <source>
        <dbReference type="ARBA" id="ARBA00022525"/>
    </source>
</evidence>
<dbReference type="GO" id="GO:0005615">
    <property type="term" value="C:extracellular space"/>
    <property type="evidence" value="ECO:0007669"/>
    <property type="project" value="TreeGrafter"/>
</dbReference>
<dbReference type="eggNOG" id="KOG2649">
    <property type="taxonomic scope" value="Eukaryota"/>
</dbReference>
<evidence type="ECO:0000256" key="17">
    <source>
        <dbReference type="PROSITE-ProRule" id="PRU00090"/>
    </source>
</evidence>
<dbReference type="PROSITE" id="PS50038">
    <property type="entry name" value="FZ"/>
    <property type="match status" value="1"/>
</dbReference>
<dbReference type="GO" id="GO:0016485">
    <property type="term" value="P:protein processing"/>
    <property type="evidence" value="ECO:0007669"/>
    <property type="project" value="TreeGrafter"/>
</dbReference>
<dbReference type="RefSeq" id="XP_006017072.1">
    <property type="nucleotide sequence ID" value="XM_006017010.2"/>
</dbReference>
<dbReference type="PANTHER" id="PTHR11532:SF63">
    <property type="entry name" value="CARBOXYPEPTIDASE Z"/>
    <property type="match status" value="1"/>
</dbReference>
<dbReference type="AlphaFoldDB" id="A0A1U7RFI9"/>
<dbReference type="Proteomes" id="UP000189705">
    <property type="component" value="Unplaced"/>
</dbReference>
<sequence>MLLHILLFLGALAKVTEPAPRCETGQETLGQCQAEQKAKCVDITVGTCNDVPYSKTMYPNLLDQKARQAVEYSSEYILISVIHNLLQGECNPDLRLLGCSILAPQCEKDKIIKPCRHICEKLKKSCLPAFDAIDMAWPYFLDCDRFFAGEEEGCFDPLAKLRGELEVAEEDPLAGLPTTFIQFTHHSYSQMVSILKRTASKCSHIARTYSIGRSFEGKDLFVIEFSTKPGHHELLKPEFKYIGNMHGNEVVGKELLIYLAQYLCSEYLLGNPRIQMLINHTRIHLLPSLNPDGYDLAAEEGAGYNSWINGRQTAQNLDLNRNFPDLTSEVYARARIRGARIDHIPIPQSYWWGKVAPETKAIMKWMRDIPFVLSASLHGGELVVTYPYDYSRHPLEEKMFSPTPDEKMFKLLAKAYADAHPIISDKSEIRCGGSFGKRGGIINGAEWYSFPGGMADFNYLHTNCFEITVEVGCEKFPLEEELYSIWHENRESLLNFIEMVHRGIKGIVSDKLGNPIKNARISVRGIRHDVTTADDGDYWRLLPPGTYIISAHAVGYSKVIKKVTLPVKMKRAGRVDFVLRPSEFWPNKFLRRPMEAMRDQYDPLEHFDPHAQHAQPGQRNERGDLTRNRERPWWWSYFSSLDQHKPMWLLKRN</sequence>
<dbReference type="SUPFAM" id="SSF49464">
    <property type="entry name" value="Carboxypeptidase regulatory domain-like"/>
    <property type="match status" value="1"/>
</dbReference>
<keyword evidence="9" id="KW-0479">Metal-binding</keyword>
<organism evidence="22 23">
    <name type="scientific">Alligator sinensis</name>
    <name type="common">Chinese alligator</name>
    <dbReference type="NCBI Taxonomy" id="38654"/>
    <lineage>
        <taxon>Eukaryota</taxon>
        <taxon>Metazoa</taxon>
        <taxon>Chordata</taxon>
        <taxon>Craniata</taxon>
        <taxon>Vertebrata</taxon>
        <taxon>Euteleostomi</taxon>
        <taxon>Archelosauria</taxon>
        <taxon>Archosauria</taxon>
        <taxon>Crocodylia</taxon>
        <taxon>Alligatoridae</taxon>
        <taxon>Alligatorinae</taxon>
        <taxon>Alligator</taxon>
    </lineage>
</organism>
<keyword evidence="5" id="KW-0272">Extracellular matrix</keyword>
<evidence type="ECO:0000256" key="15">
    <source>
        <dbReference type="ARBA" id="ARBA00023180"/>
    </source>
</evidence>
<dbReference type="InterPro" id="IPR008969">
    <property type="entry name" value="CarboxyPept-like_regulatory"/>
</dbReference>
<keyword evidence="4" id="KW-0964">Secreted</keyword>
<keyword evidence="14 17" id="KW-1015">Disulfide bond</keyword>
<dbReference type="InterPro" id="IPR034239">
    <property type="entry name" value="M14_CPZ_CPD"/>
</dbReference>
<dbReference type="FunFam" id="1.10.2000.10:FF:000012">
    <property type="entry name" value="Carboxypeptidase Z"/>
    <property type="match status" value="1"/>
</dbReference>
<dbReference type="InterPro" id="IPR000834">
    <property type="entry name" value="Peptidase_M14"/>
</dbReference>
<evidence type="ECO:0000256" key="13">
    <source>
        <dbReference type="ARBA" id="ARBA00023049"/>
    </source>
</evidence>
<dbReference type="GO" id="GO:0004181">
    <property type="term" value="F:metallocarboxypeptidase activity"/>
    <property type="evidence" value="ECO:0007669"/>
    <property type="project" value="InterPro"/>
</dbReference>
<name>A0A1U7RFI9_ALLSI</name>
<dbReference type="FunFam" id="3.40.630.10:FF:000022">
    <property type="entry name" value="Carboxypeptidase Z"/>
    <property type="match status" value="1"/>
</dbReference>
<comment type="cofactor">
    <cofactor evidence="1">
        <name>Zn(2+)</name>
        <dbReference type="ChEBI" id="CHEBI:29105"/>
    </cofactor>
</comment>
<dbReference type="SMART" id="SM00063">
    <property type="entry name" value="FRI"/>
    <property type="match status" value="1"/>
</dbReference>
<dbReference type="InterPro" id="IPR057247">
    <property type="entry name" value="CARBOXYPEPT_ZN_2"/>
</dbReference>
<evidence type="ECO:0000256" key="7">
    <source>
        <dbReference type="ARBA" id="ARBA00022670"/>
    </source>
</evidence>
<dbReference type="SUPFAM" id="SSF53187">
    <property type="entry name" value="Zn-dependent exopeptidases"/>
    <property type="match status" value="1"/>
</dbReference>
<dbReference type="GO" id="GO:0006518">
    <property type="term" value="P:peptide metabolic process"/>
    <property type="evidence" value="ECO:0007669"/>
    <property type="project" value="TreeGrafter"/>
</dbReference>
<comment type="similarity">
    <text evidence="3 18">Belongs to the peptidase M14 family.</text>
</comment>
<evidence type="ECO:0000313" key="23">
    <source>
        <dbReference type="RefSeq" id="XP_006017072.1"/>
    </source>
</evidence>
<dbReference type="GeneID" id="102374125"/>
<dbReference type="PROSITE" id="PS00133">
    <property type="entry name" value="CARBOXYPEPT_ZN_2"/>
    <property type="match status" value="1"/>
</dbReference>
<dbReference type="CTD" id="8532"/>
<evidence type="ECO:0000256" key="12">
    <source>
        <dbReference type="ARBA" id="ARBA00022833"/>
    </source>
</evidence>
<evidence type="ECO:0000313" key="22">
    <source>
        <dbReference type="Proteomes" id="UP000189705"/>
    </source>
</evidence>
<evidence type="ECO:0000256" key="18">
    <source>
        <dbReference type="PROSITE-ProRule" id="PRU01379"/>
    </source>
</evidence>
<dbReference type="FunCoup" id="A0A1U7RFI9">
    <property type="interactions" value="4"/>
</dbReference>
<dbReference type="Pfam" id="PF13620">
    <property type="entry name" value="CarboxypepD_reg"/>
    <property type="match status" value="1"/>
</dbReference>
<evidence type="ECO:0000256" key="9">
    <source>
        <dbReference type="ARBA" id="ARBA00022723"/>
    </source>
</evidence>
<accession>A0A1U7RFI9</accession>
<dbReference type="InterPro" id="IPR020067">
    <property type="entry name" value="Frizzled_dom"/>
</dbReference>
<evidence type="ECO:0000256" key="5">
    <source>
        <dbReference type="ARBA" id="ARBA00022530"/>
    </source>
</evidence>